<evidence type="ECO:0008006" key="3">
    <source>
        <dbReference type="Google" id="ProtNLM"/>
    </source>
</evidence>
<dbReference type="RefSeq" id="WP_097142946.1">
    <property type="nucleotide sequence ID" value="NZ_OBQD01000029.1"/>
</dbReference>
<dbReference type="EMBL" id="OBQD01000029">
    <property type="protein sequence ID" value="SOC47341.1"/>
    <property type="molecule type" value="Genomic_DNA"/>
</dbReference>
<sequence length="226" mass="24417">MSELTAIDILIKPDQRALDHAAAQNRLLRAGYAEGFALDDSHQPHITLLQRYVRSTELEAVFSAIERLLRTHDVSALSFRATALRHMPVGALPGVGIAAIVVSPSPEVLEMQRALIDALKPFTASGGTADAFVVTPQDRQINTDTLAYVEKYVPDHSGPNYIAHLTVGLAPLDLLGQIEAQPFEEFAFSPSAIAAFKLGNNGTARRELKAWPAVPSFPGKTGRDPT</sequence>
<dbReference type="Gene3D" id="3.90.1140.10">
    <property type="entry name" value="Cyclic phosphodiesterase"/>
    <property type="match status" value="1"/>
</dbReference>
<evidence type="ECO:0000313" key="1">
    <source>
        <dbReference type="EMBL" id="SOC47341.1"/>
    </source>
</evidence>
<name>A0A285V4A6_9HYPH</name>
<dbReference type="AlphaFoldDB" id="A0A285V4A6"/>
<proteinExistence type="predicted"/>
<reference evidence="1 2" key="1">
    <citation type="submission" date="2017-08" db="EMBL/GenBank/DDBJ databases">
        <authorList>
            <person name="de Groot N.N."/>
        </authorList>
    </citation>
    <scope>NUCLEOTIDE SEQUENCE [LARGE SCALE GENOMIC DNA]</scope>
    <source>
        <strain evidence="1 2">JC85</strain>
    </source>
</reference>
<dbReference type="Proteomes" id="UP000219167">
    <property type="component" value="Unassembled WGS sequence"/>
</dbReference>
<accession>A0A285V4A6</accession>
<keyword evidence="2" id="KW-1185">Reference proteome</keyword>
<protein>
    <recommendedName>
        <fullName evidence="3">2'-5' RNA ligase superfamily protein</fullName>
    </recommendedName>
</protein>
<gene>
    <name evidence="1" type="ORF">SAMN05892877_1293</name>
</gene>
<evidence type="ECO:0000313" key="2">
    <source>
        <dbReference type="Proteomes" id="UP000219167"/>
    </source>
</evidence>
<organism evidence="1 2">
    <name type="scientific">Rhizobium subbaraonis</name>
    <dbReference type="NCBI Taxonomy" id="908946"/>
    <lineage>
        <taxon>Bacteria</taxon>
        <taxon>Pseudomonadati</taxon>
        <taxon>Pseudomonadota</taxon>
        <taxon>Alphaproteobacteria</taxon>
        <taxon>Hyphomicrobiales</taxon>
        <taxon>Rhizobiaceae</taxon>
        <taxon>Rhizobium/Agrobacterium group</taxon>
        <taxon>Rhizobium</taxon>
    </lineage>
</organism>
<dbReference type="OrthoDB" id="268668at2"/>